<evidence type="ECO:0000313" key="3">
    <source>
        <dbReference type="Proteomes" id="UP000605361"/>
    </source>
</evidence>
<protein>
    <submittedName>
        <fullName evidence="2">Uncharacterized protein</fullName>
    </submittedName>
</protein>
<keyword evidence="1" id="KW-1133">Transmembrane helix</keyword>
<keyword evidence="1" id="KW-0812">Transmembrane</keyword>
<accession>A0A931A9B5</accession>
<evidence type="ECO:0000313" key="2">
    <source>
        <dbReference type="EMBL" id="MBF8188757.1"/>
    </source>
</evidence>
<gene>
    <name evidence="2" type="ORF">ITP53_24090</name>
</gene>
<proteinExistence type="predicted"/>
<organism evidence="2 3">
    <name type="scientific">Nonomuraea cypriaca</name>
    <dbReference type="NCBI Taxonomy" id="1187855"/>
    <lineage>
        <taxon>Bacteria</taxon>
        <taxon>Bacillati</taxon>
        <taxon>Actinomycetota</taxon>
        <taxon>Actinomycetes</taxon>
        <taxon>Streptosporangiales</taxon>
        <taxon>Streptosporangiaceae</taxon>
        <taxon>Nonomuraea</taxon>
    </lineage>
</organism>
<feature type="transmembrane region" description="Helical" evidence="1">
    <location>
        <begin position="34"/>
        <end position="61"/>
    </location>
</feature>
<dbReference type="Proteomes" id="UP000605361">
    <property type="component" value="Unassembled WGS sequence"/>
</dbReference>
<dbReference type="RefSeq" id="WP_195897704.1">
    <property type="nucleotide sequence ID" value="NZ_JADOGI010000074.1"/>
</dbReference>
<dbReference type="AlphaFoldDB" id="A0A931A9B5"/>
<comment type="caution">
    <text evidence="2">The sequence shown here is derived from an EMBL/GenBank/DDBJ whole genome shotgun (WGS) entry which is preliminary data.</text>
</comment>
<name>A0A931A9B5_9ACTN</name>
<evidence type="ECO:0000256" key="1">
    <source>
        <dbReference type="SAM" id="Phobius"/>
    </source>
</evidence>
<keyword evidence="3" id="KW-1185">Reference proteome</keyword>
<reference evidence="2" key="1">
    <citation type="submission" date="2020-11" db="EMBL/GenBank/DDBJ databases">
        <title>Whole-genome analyses of Nonomuraea sp. K274.</title>
        <authorList>
            <person name="Veyisoglu A."/>
        </authorList>
    </citation>
    <scope>NUCLEOTIDE SEQUENCE</scope>
    <source>
        <strain evidence="2">K274</strain>
    </source>
</reference>
<sequence>MSGSRWRRCWAAGIVGDFAAGARAARSPRAVLVTLTVLMALALVALPLPAMLVWVLGYGGVGVTLQLWIMPSGGGEQDTA</sequence>
<dbReference type="EMBL" id="JADOGI010000074">
    <property type="protein sequence ID" value="MBF8188757.1"/>
    <property type="molecule type" value="Genomic_DNA"/>
</dbReference>
<keyword evidence="1" id="KW-0472">Membrane</keyword>